<dbReference type="PROSITE" id="PS50262">
    <property type="entry name" value="G_PROTEIN_RECEP_F1_2"/>
    <property type="match status" value="1"/>
</dbReference>
<evidence type="ECO:0000256" key="5">
    <source>
        <dbReference type="ARBA" id="ARBA00023136"/>
    </source>
</evidence>
<keyword evidence="6" id="KW-1015">Disulfide bond</keyword>
<feature type="transmembrane region" description="Helical" evidence="11">
    <location>
        <begin position="184"/>
        <end position="207"/>
    </location>
</feature>
<comment type="caution">
    <text evidence="13">The sequence shown here is derived from an EMBL/GenBank/DDBJ whole genome shotgun (WGS) entry which is preliminary data.</text>
</comment>
<evidence type="ECO:0000313" key="13">
    <source>
        <dbReference type="EMBL" id="CAG5127043.1"/>
    </source>
</evidence>
<dbReference type="Gene3D" id="1.20.1070.10">
    <property type="entry name" value="Rhodopsin 7-helix transmembrane proteins"/>
    <property type="match status" value="1"/>
</dbReference>
<protein>
    <recommendedName>
        <fullName evidence="12">G-protein coupled receptors family 1 profile domain-containing protein</fullName>
    </recommendedName>
</protein>
<feature type="region of interest" description="Disordered" evidence="10">
    <location>
        <begin position="215"/>
        <end position="239"/>
    </location>
</feature>
<evidence type="ECO:0000256" key="6">
    <source>
        <dbReference type="ARBA" id="ARBA00023157"/>
    </source>
</evidence>
<feature type="transmembrane region" description="Helical" evidence="11">
    <location>
        <begin position="286"/>
        <end position="306"/>
    </location>
</feature>
<dbReference type="PRINTS" id="PR01244">
    <property type="entry name" value="PEROPSIN"/>
</dbReference>
<feature type="transmembrane region" description="Helical" evidence="11">
    <location>
        <begin position="98"/>
        <end position="118"/>
    </location>
</feature>
<dbReference type="InterPro" id="IPR017452">
    <property type="entry name" value="GPCR_Rhodpsn_7TM"/>
</dbReference>
<evidence type="ECO:0000256" key="4">
    <source>
        <dbReference type="ARBA" id="ARBA00023040"/>
    </source>
</evidence>
<sequence>MTSTDQVAPETAILAEFTKFEHVTVGVLYLLACVVGLTSNLLTAWTFYKESRLLSISKPWLHILLSLANIGVVAASPFPASSSFSGRWLYGQAMCQLYAFEGMFFGIAAIGAVIALCVERYYIANRLSSGSKDGSGWFYTWSLILVVGNALFWATMPLLGWSRYAIELTGTSCAIDWAHPDQSYISYMATLTIFSFVVPLLVALLCVRSAHVTPASQSVPGSSESSQGQGPSQVTEHSPGSFTETQLRMMCYIFVLLVLIGWGPFAFLCTTAMFGGSSGMSMLAASIPPLTCKLMVTMYPVVYAVVSPRFRHSFMSSLGLSDRKQD</sequence>
<dbReference type="GO" id="GO:0016020">
    <property type="term" value="C:membrane"/>
    <property type="evidence" value="ECO:0007669"/>
    <property type="project" value="UniProtKB-SubCell"/>
</dbReference>
<feature type="transmembrane region" description="Helical" evidence="11">
    <location>
        <begin position="27"/>
        <end position="48"/>
    </location>
</feature>
<feature type="compositionally biased region" description="Low complexity" evidence="10">
    <location>
        <begin position="216"/>
        <end position="234"/>
    </location>
</feature>
<keyword evidence="8" id="KW-0325">Glycoprotein</keyword>
<feature type="transmembrane region" description="Helical" evidence="11">
    <location>
        <begin position="251"/>
        <end position="274"/>
    </location>
</feature>
<dbReference type="PRINTS" id="PR00237">
    <property type="entry name" value="GPCRRHODOPSN"/>
</dbReference>
<keyword evidence="7" id="KW-0675">Receptor</keyword>
<evidence type="ECO:0000256" key="9">
    <source>
        <dbReference type="ARBA" id="ARBA00023224"/>
    </source>
</evidence>
<organism evidence="13 14">
    <name type="scientific">Candidula unifasciata</name>
    <dbReference type="NCBI Taxonomy" id="100452"/>
    <lineage>
        <taxon>Eukaryota</taxon>
        <taxon>Metazoa</taxon>
        <taxon>Spiralia</taxon>
        <taxon>Lophotrochozoa</taxon>
        <taxon>Mollusca</taxon>
        <taxon>Gastropoda</taxon>
        <taxon>Heterobranchia</taxon>
        <taxon>Euthyneura</taxon>
        <taxon>Panpulmonata</taxon>
        <taxon>Eupulmonata</taxon>
        <taxon>Stylommatophora</taxon>
        <taxon>Helicina</taxon>
        <taxon>Helicoidea</taxon>
        <taxon>Geomitridae</taxon>
        <taxon>Candidula</taxon>
    </lineage>
</organism>
<evidence type="ECO:0000256" key="2">
    <source>
        <dbReference type="ARBA" id="ARBA00022692"/>
    </source>
</evidence>
<evidence type="ECO:0000256" key="10">
    <source>
        <dbReference type="SAM" id="MobiDB-lite"/>
    </source>
</evidence>
<dbReference type="EMBL" id="CAJHNH020002554">
    <property type="protein sequence ID" value="CAG5127043.1"/>
    <property type="molecule type" value="Genomic_DNA"/>
</dbReference>
<feature type="domain" description="G-protein coupled receptors family 1 profile" evidence="12">
    <location>
        <begin position="39"/>
        <end position="303"/>
    </location>
</feature>
<keyword evidence="3 11" id="KW-1133">Transmembrane helix</keyword>
<name>A0A8S3ZCG9_9EUPU</name>
<comment type="subcellular location">
    <subcellularLocation>
        <location evidence="1">Membrane</location>
        <topology evidence="1">Multi-pass membrane protein</topology>
    </subcellularLocation>
</comment>
<evidence type="ECO:0000256" key="7">
    <source>
        <dbReference type="ARBA" id="ARBA00023170"/>
    </source>
</evidence>
<accession>A0A8S3ZCG9</accession>
<keyword evidence="2 11" id="KW-0812">Transmembrane</keyword>
<keyword evidence="9" id="KW-0807">Transducer</keyword>
<dbReference type="InterPro" id="IPR002962">
    <property type="entry name" value="Peropsin"/>
</dbReference>
<gene>
    <name evidence="13" type="ORF">CUNI_LOCUS12601</name>
</gene>
<feature type="transmembrane region" description="Helical" evidence="11">
    <location>
        <begin position="138"/>
        <end position="164"/>
    </location>
</feature>
<dbReference type="SUPFAM" id="SSF81321">
    <property type="entry name" value="Family A G protein-coupled receptor-like"/>
    <property type="match status" value="1"/>
</dbReference>
<keyword evidence="4" id="KW-0297">G-protein coupled receptor</keyword>
<reference evidence="13" key="1">
    <citation type="submission" date="2021-04" db="EMBL/GenBank/DDBJ databases">
        <authorList>
            <consortium name="Molecular Ecology Group"/>
        </authorList>
    </citation>
    <scope>NUCLEOTIDE SEQUENCE</scope>
</reference>
<evidence type="ECO:0000256" key="1">
    <source>
        <dbReference type="ARBA" id="ARBA00004141"/>
    </source>
</evidence>
<evidence type="ECO:0000256" key="11">
    <source>
        <dbReference type="SAM" id="Phobius"/>
    </source>
</evidence>
<dbReference type="InterPro" id="IPR000276">
    <property type="entry name" value="GPCR_Rhodpsn"/>
</dbReference>
<evidence type="ECO:0000256" key="8">
    <source>
        <dbReference type="ARBA" id="ARBA00023180"/>
    </source>
</evidence>
<evidence type="ECO:0000259" key="12">
    <source>
        <dbReference type="PROSITE" id="PS50262"/>
    </source>
</evidence>
<proteinExistence type="predicted"/>
<dbReference type="GO" id="GO:0007601">
    <property type="term" value="P:visual perception"/>
    <property type="evidence" value="ECO:0007669"/>
    <property type="project" value="InterPro"/>
</dbReference>
<dbReference type="OrthoDB" id="2101615at2759"/>
<dbReference type="Pfam" id="PF00001">
    <property type="entry name" value="7tm_1"/>
    <property type="match status" value="1"/>
</dbReference>
<evidence type="ECO:0000313" key="14">
    <source>
        <dbReference type="Proteomes" id="UP000678393"/>
    </source>
</evidence>
<dbReference type="PANTHER" id="PTHR24240">
    <property type="entry name" value="OPSIN"/>
    <property type="match status" value="1"/>
</dbReference>
<dbReference type="GO" id="GO:0004930">
    <property type="term" value="F:G protein-coupled receptor activity"/>
    <property type="evidence" value="ECO:0007669"/>
    <property type="project" value="UniProtKB-KW"/>
</dbReference>
<dbReference type="AlphaFoldDB" id="A0A8S3ZCG9"/>
<feature type="transmembrane region" description="Helical" evidence="11">
    <location>
        <begin position="60"/>
        <end position="78"/>
    </location>
</feature>
<keyword evidence="5 11" id="KW-0472">Membrane</keyword>
<evidence type="ECO:0000256" key="3">
    <source>
        <dbReference type="ARBA" id="ARBA00022989"/>
    </source>
</evidence>
<keyword evidence="14" id="KW-1185">Reference proteome</keyword>
<dbReference type="InterPro" id="IPR050125">
    <property type="entry name" value="GPCR_opsins"/>
</dbReference>
<dbReference type="Proteomes" id="UP000678393">
    <property type="component" value="Unassembled WGS sequence"/>
</dbReference>